<organism evidence="1 2">
    <name type="scientific">Adiantum capillus-veneris</name>
    <name type="common">Maidenhair fern</name>
    <dbReference type="NCBI Taxonomy" id="13818"/>
    <lineage>
        <taxon>Eukaryota</taxon>
        <taxon>Viridiplantae</taxon>
        <taxon>Streptophyta</taxon>
        <taxon>Embryophyta</taxon>
        <taxon>Tracheophyta</taxon>
        <taxon>Polypodiopsida</taxon>
        <taxon>Polypodiidae</taxon>
        <taxon>Polypodiales</taxon>
        <taxon>Pteridineae</taxon>
        <taxon>Pteridaceae</taxon>
        <taxon>Vittarioideae</taxon>
        <taxon>Adiantum</taxon>
    </lineage>
</organism>
<protein>
    <submittedName>
        <fullName evidence="1">Uncharacterized protein</fullName>
    </submittedName>
</protein>
<comment type="caution">
    <text evidence="1">The sequence shown here is derived from an EMBL/GenBank/DDBJ whole genome shotgun (WGS) entry which is preliminary data.</text>
</comment>
<sequence>MCEDAVVVKIIVNKGDCEVQARDKIFGKMEERVDVPDHGQRRHDRMKLLMLHPLRALTITIKTASASRICAVSQQAKQCSASRVLASQSAQASQNVLNARDRESSWILKHPRFMIA</sequence>
<keyword evidence="2" id="KW-1185">Reference proteome</keyword>
<evidence type="ECO:0000313" key="2">
    <source>
        <dbReference type="Proteomes" id="UP000886520"/>
    </source>
</evidence>
<name>A0A9D4VEJ2_ADICA</name>
<reference evidence="1" key="1">
    <citation type="submission" date="2021-01" db="EMBL/GenBank/DDBJ databases">
        <title>Adiantum capillus-veneris genome.</title>
        <authorList>
            <person name="Fang Y."/>
            <person name="Liao Q."/>
        </authorList>
    </citation>
    <scope>NUCLEOTIDE SEQUENCE</scope>
    <source>
        <strain evidence="1">H3</strain>
        <tissue evidence="1">Leaf</tissue>
    </source>
</reference>
<dbReference type="AlphaFoldDB" id="A0A9D4VEJ2"/>
<gene>
    <name evidence="1" type="ORF">GOP47_0000340</name>
</gene>
<accession>A0A9D4VEJ2</accession>
<proteinExistence type="predicted"/>
<dbReference type="EMBL" id="JABFUD020000001">
    <property type="protein sequence ID" value="KAI5084171.1"/>
    <property type="molecule type" value="Genomic_DNA"/>
</dbReference>
<evidence type="ECO:0000313" key="1">
    <source>
        <dbReference type="EMBL" id="KAI5084171.1"/>
    </source>
</evidence>
<dbReference type="Proteomes" id="UP000886520">
    <property type="component" value="Chromosome 1"/>
</dbReference>